<evidence type="ECO:0000256" key="11">
    <source>
        <dbReference type="ARBA" id="ARBA00047844"/>
    </source>
</evidence>
<dbReference type="Pfam" id="PF01336">
    <property type="entry name" value="tRNA_anti-codon"/>
    <property type="match status" value="1"/>
</dbReference>
<dbReference type="InterPro" id="IPR002312">
    <property type="entry name" value="Asp/Asn-tRNA-synth_IIb"/>
</dbReference>
<dbReference type="SUPFAM" id="SSF50249">
    <property type="entry name" value="Nucleic acid-binding proteins"/>
    <property type="match status" value="1"/>
</dbReference>
<dbReference type="InterPro" id="IPR004365">
    <property type="entry name" value="NA-bd_OB_tRNA"/>
</dbReference>
<feature type="compositionally biased region" description="Polar residues" evidence="12">
    <location>
        <begin position="11"/>
        <end position="23"/>
    </location>
</feature>
<dbReference type="PANTHER" id="PTHR22594:SF16">
    <property type="entry name" value="ASPARAGINE--TRNA LIGASE, CYTOPLASMIC"/>
    <property type="match status" value="1"/>
</dbReference>
<comment type="subcellular location">
    <subcellularLocation>
        <location evidence="1">Cytoplasm</location>
    </subcellularLocation>
</comment>
<dbReference type="GO" id="GO:0005737">
    <property type="term" value="C:cytoplasm"/>
    <property type="evidence" value="ECO:0007669"/>
    <property type="project" value="UniProtKB-SubCell"/>
</dbReference>
<dbReference type="CDD" id="cd04323">
    <property type="entry name" value="AsnRS_cyto_like_N"/>
    <property type="match status" value="1"/>
</dbReference>
<protein>
    <recommendedName>
        <fullName evidence="3">asparagine--tRNA ligase</fullName>
        <ecNumber evidence="3">6.1.1.22</ecNumber>
    </recommendedName>
    <alternativeName>
        <fullName evidence="10">Asparaginyl-tRNA synthetase</fullName>
    </alternativeName>
</protein>
<dbReference type="GO" id="GO:0006421">
    <property type="term" value="P:asparaginyl-tRNA aminoacylation"/>
    <property type="evidence" value="ECO:0007669"/>
    <property type="project" value="TreeGrafter"/>
</dbReference>
<keyword evidence="15" id="KW-1185">Reference proteome</keyword>
<dbReference type="AlphaFoldDB" id="A0A0C2WAL2"/>
<keyword evidence="5" id="KW-0436">Ligase</keyword>
<evidence type="ECO:0000256" key="5">
    <source>
        <dbReference type="ARBA" id="ARBA00022598"/>
    </source>
</evidence>
<dbReference type="HOGENOM" id="CLU_004553_2_10_1"/>
<accession>A0A0C2WAL2</accession>
<dbReference type="Pfam" id="PF00152">
    <property type="entry name" value="tRNA-synt_2"/>
    <property type="match status" value="1"/>
</dbReference>
<dbReference type="EC" id="6.1.1.22" evidence="3"/>
<keyword evidence="9" id="KW-0030">Aminoacyl-tRNA synthetase</keyword>
<dbReference type="CDD" id="cd00776">
    <property type="entry name" value="AsxRS_core"/>
    <property type="match status" value="1"/>
</dbReference>
<evidence type="ECO:0000256" key="1">
    <source>
        <dbReference type="ARBA" id="ARBA00004496"/>
    </source>
</evidence>
<feature type="compositionally biased region" description="Basic and acidic residues" evidence="12">
    <location>
        <begin position="62"/>
        <end position="75"/>
    </location>
</feature>
<dbReference type="SUPFAM" id="SSF55681">
    <property type="entry name" value="Class II aaRS and biotin synthetases"/>
    <property type="match status" value="1"/>
</dbReference>
<dbReference type="PROSITE" id="PS50862">
    <property type="entry name" value="AA_TRNA_LIGASE_II"/>
    <property type="match status" value="1"/>
</dbReference>
<evidence type="ECO:0000256" key="10">
    <source>
        <dbReference type="ARBA" id="ARBA00029886"/>
    </source>
</evidence>
<dbReference type="Pfam" id="PF20917">
    <property type="entry name" value="AsnRS_N"/>
    <property type="match status" value="1"/>
</dbReference>
<dbReference type="Gene3D" id="3.30.1910.20">
    <property type="entry name" value="asparaginyl-tRNA synthetase, N-terminal domain"/>
    <property type="match status" value="1"/>
</dbReference>
<keyword evidence="6" id="KW-0547">Nucleotide-binding</keyword>
<gene>
    <name evidence="14" type="ORF">M378DRAFT_86702</name>
</gene>
<evidence type="ECO:0000313" key="14">
    <source>
        <dbReference type="EMBL" id="KIL58297.1"/>
    </source>
</evidence>
<dbReference type="FunCoup" id="A0A0C2WAL2">
    <property type="interactions" value="558"/>
</dbReference>
<comment type="similarity">
    <text evidence="2">Belongs to the class-II aminoacyl-tRNA synthetase family.</text>
</comment>
<feature type="region of interest" description="Disordered" evidence="12">
    <location>
        <begin position="1"/>
        <end position="23"/>
    </location>
</feature>
<evidence type="ECO:0000256" key="9">
    <source>
        <dbReference type="ARBA" id="ARBA00023146"/>
    </source>
</evidence>
<dbReference type="Proteomes" id="UP000054549">
    <property type="component" value="Unassembled WGS sequence"/>
</dbReference>
<name>A0A0C2WAL2_AMAMK</name>
<feature type="region of interest" description="Disordered" evidence="12">
    <location>
        <begin position="52"/>
        <end position="75"/>
    </location>
</feature>
<evidence type="ECO:0000256" key="7">
    <source>
        <dbReference type="ARBA" id="ARBA00022840"/>
    </source>
</evidence>
<proteinExistence type="inferred from homology"/>
<dbReference type="PRINTS" id="PR01042">
    <property type="entry name" value="TRNASYNTHASP"/>
</dbReference>
<dbReference type="InterPro" id="IPR012340">
    <property type="entry name" value="NA-bd_OB-fold"/>
</dbReference>
<evidence type="ECO:0000313" key="15">
    <source>
        <dbReference type="Proteomes" id="UP000054549"/>
    </source>
</evidence>
<evidence type="ECO:0000256" key="4">
    <source>
        <dbReference type="ARBA" id="ARBA00022490"/>
    </source>
</evidence>
<reference evidence="14 15" key="1">
    <citation type="submission" date="2014-04" db="EMBL/GenBank/DDBJ databases">
        <title>Evolutionary Origins and Diversification of the Mycorrhizal Mutualists.</title>
        <authorList>
            <consortium name="DOE Joint Genome Institute"/>
            <consortium name="Mycorrhizal Genomics Consortium"/>
            <person name="Kohler A."/>
            <person name="Kuo A."/>
            <person name="Nagy L.G."/>
            <person name="Floudas D."/>
            <person name="Copeland A."/>
            <person name="Barry K.W."/>
            <person name="Cichocki N."/>
            <person name="Veneault-Fourrey C."/>
            <person name="LaButti K."/>
            <person name="Lindquist E.A."/>
            <person name="Lipzen A."/>
            <person name="Lundell T."/>
            <person name="Morin E."/>
            <person name="Murat C."/>
            <person name="Riley R."/>
            <person name="Ohm R."/>
            <person name="Sun H."/>
            <person name="Tunlid A."/>
            <person name="Henrissat B."/>
            <person name="Grigoriev I.V."/>
            <person name="Hibbett D.S."/>
            <person name="Martin F."/>
        </authorList>
    </citation>
    <scope>NUCLEOTIDE SEQUENCE [LARGE SCALE GENOMIC DNA]</scope>
    <source>
        <strain evidence="14 15">Koide BX008</strain>
    </source>
</reference>
<dbReference type="GO" id="GO:0004816">
    <property type="term" value="F:asparagine-tRNA ligase activity"/>
    <property type="evidence" value="ECO:0007669"/>
    <property type="project" value="UniProtKB-EC"/>
</dbReference>
<dbReference type="PANTHER" id="PTHR22594">
    <property type="entry name" value="ASPARTYL/LYSYL-TRNA SYNTHETASE"/>
    <property type="match status" value="1"/>
</dbReference>
<evidence type="ECO:0000256" key="2">
    <source>
        <dbReference type="ARBA" id="ARBA00008226"/>
    </source>
</evidence>
<dbReference type="InParanoid" id="A0A0C2WAL2"/>
<dbReference type="Gene3D" id="2.40.50.140">
    <property type="entry name" value="Nucleic acid-binding proteins"/>
    <property type="match status" value="1"/>
</dbReference>
<keyword evidence="4" id="KW-0963">Cytoplasm</keyword>
<dbReference type="Gene3D" id="3.30.930.10">
    <property type="entry name" value="Bira Bifunctional Protein, Domain 2"/>
    <property type="match status" value="1"/>
</dbReference>
<dbReference type="STRING" id="946122.A0A0C2WAL2"/>
<comment type="catalytic activity">
    <reaction evidence="11">
        <text>tRNA(Asn) + L-asparagine + ATP = L-asparaginyl-tRNA(Asn) + AMP + diphosphate + H(+)</text>
        <dbReference type="Rhea" id="RHEA:11180"/>
        <dbReference type="Rhea" id="RHEA-COMP:9659"/>
        <dbReference type="Rhea" id="RHEA-COMP:9674"/>
        <dbReference type="ChEBI" id="CHEBI:15378"/>
        <dbReference type="ChEBI" id="CHEBI:30616"/>
        <dbReference type="ChEBI" id="CHEBI:33019"/>
        <dbReference type="ChEBI" id="CHEBI:58048"/>
        <dbReference type="ChEBI" id="CHEBI:78442"/>
        <dbReference type="ChEBI" id="CHEBI:78515"/>
        <dbReference type="ChEBI" id="CHEBI:456215"/>
        <dbReference type="EC" id="6.1.1.22"/>
    </reaction>
</comment>
<dbReference type="GO" id="GO:0003676">
    <property type="term" value="F:nucleic acid binding"/>
    <property type="evidence" value="ECO:0007669"/>
    <property type="project" value="InterPro"/>
</dbReference>
<evidence type="ECO:0000256" key="8">
    <source>
        <dbReference type="ARBA" id="ARBA00022917"/>
    </source>
</evidence>
<keyword evidence="8" id="KW-0648">Protein biosynthesis</keyword>
<evidence type="ECO:0000256" key="6">
    <source>
        <dbReference type="ARBA" id="ARBA00022741"/>
    </source>
</evidence>
<dbReference type="InterPro" id="IPR004364">
    <property type="entry name" value="Aa-tRNA-synt_II"/>
</dbReference>
<dbReference type="OrthoDB" id="1931232at2759"/>
<evidence type="ECO:0000259" key="13">
    <source>
        <dbReference type="PROSITE" id="PS50862"/>
    </source>
</evidence>
<dbReference type="EMBL" id="KN818342">
    <property type="protein sequence ID" value="KIL58297.1"/>
    <property type="molecule type" value="Genomic_DNA"/>
</dbReference>
<evidence type="ECO:0000256" key="12">
    <source>
        <dbReference type="SAM" id="MobiDB-lite"/>
    </source>
</evidence>
<feature type="domain" description="Aminoacyl-transfer RNA synthetases class-II family profile" evidence="13">
    <location>
        <begin position="248"/>
        <end position="578"/>
    </location>
</feature>
<sequence>MTTIYVDEVSGSDTTGLGTQDSPYQSLGYAVFSSPSAASYLIRKDAGEFTEPTQSSLKKAKKNADGLEKKKKKAEELKERELAQGNEEKDKREKTLEDSKNVVLVEDESLPKAPRVKISQLAQYRSKRVRVFGWIHRFRDQNKIIFIVLRDGTGYLQAILSGKPAQTYDALTLTIESSVELVGTLQEVPEGKTAPGGHELIVDYWRVVGSAPGAEDAFTNRLNEKSDPSILADLRHLVLRGETASSVLRLRAHLLSAFRATFSSHNLLEVTPPCLVQTQVEGGATLFKFDYYGQPAFLTQSSQLYLETCLPALGDVFCVQESFRAENSHTRRHLSEYTHLEAELAFITFPDLMNHIESIICETVDVLLADPVSSSLIQILNPNFVRPTRPFLRFSYVEAIHWLNEHAIKRPQEDEAGNVVKGEDGEPIMVEHRIGDDIAEAAERQMTDIIGKPVFLYGFPKELKAFYMKSMPIGQFSIGADSSNADGGLEAGGKIYTESCDLLMPNVGEIVGGSMRISDMADLLEGYKREGIDPSLYYWFSDLRKYGTCDHGGYGLGVERFLAWLGNRYTVRECSLYPRWPGRATP</sequence>
<dbReference type="GO" id="GO:0005524">
    <property type="term" value="F:ATP binding"/>
    <property type="evidence" value="ECO:0007669"/>
    <property type="project" value="UniProtKB-KW"/>
</dbReference>
<evidence type="ECO:0000256" key="3">
    <source>
        <dbReference type="ARBA" id="ARBA00012816"/>
    </source>
</evidence>
<organism evidence="14 15">
    <name type="scientific">Amanita muscaria (strain Koide BX008)</name>
    <dbReference type="NCBI Taxonomy" id="946122"/>
    <lineage>
        <taxon>Eukaryota</taxon>
        <taxon>Fungi</taxon>
        <taxon>Dikarya</taxon>
        <taxon>Basidiomycota</taxon>
        <taxon>Agaricomycotina</taxon>
        <taxon>Agaricomycetes</taxon>
        <taxon>Agaricomycetidae</taxon>
        <taxon>Agaricales</taxon>
        <taxon>Pluteineae</taxon>
        <taxon>Amanitaceae</taxon>
        <taxon>Amanita</taxon>
    </lineage>
</organism>
<dbReference type="InterPro" id="IPR045864">
    <property type="entry name" value="aa-tRNA-synth_II/BPL/LPL"/>
</dbReference>
<dbReference type="InterPro" id="IPR048952">
    <property type="entry name" value="AsnRS_N"/>
</dbReference>
<keyword evidence="7" id="KW-0067">ATP-binding</keyword>
<dbReference type="InterPro" id="IPR006195">
    <property type="entry name" value="aa-tRNA-synth_II"/>
</dbReference>